<dbReference type="Proteomes" id="UP000325315">
    <property type="component" value="Unassembled WGS sequence"/>
</dbReference>
<protein>
    <submittedName>
        <fullName evidence="1">Disease resistance protein RPS2</fullName>
    </submittedName>
</protein>
<dbReference type="OrthoDB" id="1001506at2759"/>
<proteinExistence type="predicted"/>
<reference evidence="2" key="1">
    <citation type="journal article" date="2019" name="Plant Biotechnol. J.">
        <title>Genome sequencing of the Australian wild diploid species Gossypium australe highlights disease resistance and delayed gland morphogenesis.</title>
        <authorList>
            <person name="Cai Y."/>
            <person name="Cai X."/>
            <person name="Wang Q."/>
            <person name="Wang P."/>
            <person name="Zhang Y."/>
            <person name="Cai C."/>
            <person name="Xu Y."/>
            <person name="Wang K."/>
            <person name="Zhou Z."/>
            <person name="Wang C."/>
            <person name="Geng S."/>
            <person name="Li B."/>
            <person name="Dong Q."/>
            <person name="Hou Y."/>
            <person name="Wang H."/>
            <person name="Ai P."/>
            <person name="Liu Z."/>
            <person name="Yi F."/>
            <person name="Sun M."/>
            <person name="An G."/>
            <person name="Cheng J."/>
            <person name="Zhang Y."/>
            <person name="Shi Q."/>
            <person name="Xie Y."/>
            <person name="Shi X."/>
            <person name="Chang Y."/>
            <person name="Huang F."/>
            <person name="Chen Y."/>
            <person name="Hong S."/>
            <person name="Mi L."/>
            <person name="Sun Q."/>
            <person name="Zhang L."/>
            <person name="Zhou B."/>
            <person name="Peng R."/>
            <person name="Zhang X."/>
            <person name="Liu F."/>
        </authorList>
    </citation>
    <scope>NUCLEOTIDE SEQUENCE [LARGE SCALE GENOMIC DNA]</scope>
    <source>
        <strain evidence="2">cv. PA1801</strain>
    </source>
</reference>
<organism evidence="1 2">
    <name type="scientific">Gossypium australe</name>
    <dbReference type="NCBI Taxonomy" id="47621"/>
    <lineage>
        <taxon>Eukaryota</taxon>
        <taxon>Viridiplantae</taxon>
        <taxon>Streptophyta</taxon>
        <taxon>Embryophyta</taxon>
        <taxon>Tracheophyta</taxon>
        <taxon>Spermatophyta</taxon>
        <taxon>Magnoliopsida</taxon>
        <taxon>eudicotyledons</taxon>
        <taxon>Gunneridae</taxon>
        <taxon>Pentapetalae</taxon>
        <taxon>rosids</taxon>
        <taxon>malvids</taxon>
        <taxon>Malvales</taxon>
        <taxon>Malvaceae</taxon>
        <taxon>Malvoideae</taxon>
        <taxon>Gossypium</taxon>
    </lineage>
</organism>
<dbReference type="AlphaFoldDB" id="A0A5B6VU55"/>
<comment type="caution">
    <text evidence="1">The sequence shown here is derived from an EMBL/GenBank/DDBJ whole genome shotgun (WGS) entry which is preliminary data.</text>
</comment>
<evidence type="ECO:0000313" key="1">
    <source>
        <dbReference type="EMBL" id="KAA3472711.1"/>
    </source>
</evidence>
<sequence>MKYLDTCLAVQGIAQLKVLTTINCISMKETVASEGDEAAAGIIFSRLKSLELVNLLQLKSFCSIKAPLVERLEDGNGTGHWHNDLNSTIQHLLSIKICTHCFFVLDFIPRFSLQGNSKI</sequence>
<keyword evidence="2" id="KW-1185">Reference proteome</keyword>
<evidence type="ECO:0000313" key="2">
    <source>
        <dbReference type="Proteomes" id="UP000325315"/>
    </source>
</evidence>
<gene>
    <name evidence="1" type="ORF">EPI10_023171</name>
</gene>
<accession>A0A5B6VU55</accession>
<dbReference type="EMBL" id="SMMG02000005">
    <property type="protein sequence ID" value="KAA3472711.1"/>
    <property type="molecule type" value="Genomic_DNA"/>
</dbReference>
<name>A0A5B6VU55_9ROSI</name>